<accession>A0A7U3ZK79</accession>
<feature type="domain" description="Cation efflux protein transmembrane" evidence="8">
    <location>
        <begin position="20"/>
        <end position="214"/>
    </location>
</feature>
<dbReference type="KEGG" id="rsi:Runsl_2340"/>
<keyword evidence="4 7" id="KW-0812">Transmembrane</keyword>
<comment type="similarity">
    <text evidence="2">Belongs to the cation diffusion facilitator (CDF) transporter (TC 2.A.4) family.</text>
</comment>
<dbReference type="InterPro" id="IPR058533">
    <property type="entry name" value="Cation_efflux_TM"/>
</dbReference>
<evidence type="ECO:0000313" key="11">
    <source>
        <dbReference type="Proteomes" id="UP000000493"/>
    </source>
</evidence>
<evidence type="ECO:0000256" key="7">
    <source>
        <dbReference type="SAM" id="Phobius"/>
    </source>
</evidence>
<dbReference type="InterPro" id="IPR027470">
    <property type="entry name" value="Cation_efflux_CTD"/>
</dbReference>
<dbReference type="InterPro" id="IPR036837">
    <property type="entry name" value="Cation_efflux_CTD_sf"/>
</dbReference>
<feature type="domain" description="Cation efflux protein cytoplasmic" evidence="9">
    <location>
        <begin position="218"/>
        <end position="297"/>
    </location>
</feature>
<reference evidence="10 11" key="2">
    <citation type="journal article" date="2012" name="Stand. Genomic Sci.">
        <title>Complete genome sequence of the aquatic bacterium Runella slithyformis type strain (LSU 4(T)).</title>
        <authorList>
            <person name="Copeland A."/>
            <person name="Zhang X."/>
            <person name="Misra M."/>
            <person name="Lapidus A."/>
            <person name="Nolan M."/>
            <person name="Lucas S."/>
            <person name="Deshpande S."/>
            <person name="Cheng J.F."/>
            <person name="Tapia R."/>
            <person name="Goodwin L.A."/>
            <person name="Pitluck S."/>
            <person name="Liolios K."/>
            <person name="Pagani I."/>
            <person name="Ivanova N."/>
            <person name="Mikhailova N."/>
            <person name="Pati A."/>
            <person name="Chen A."/>
            <person name="Palaniappan K."/>
            <person name="Land M."/>
            <person name="Hauser L."/>
            <person name="Pan C."/>
            <person name="Jeffries C.D."/>
            <person name="Detter J.C."/>
            <person name="Brambilla E.M."/>
            <person name="Rohde M."/>
            <person name="Djao O.D."/>
            <person name="Goker M."/>
            <person name="Sikorski J."/>
            <person name="Tindall B.J."/>
            <person name="Woyke T."/>
            <person name="Bristow J."/>
            <person name="Eisen J.A."/>
            <person name="Markowitz V."/>
            <person name="Hugenholtz P."/>
            <person name="Kyrpides N.C."/>
            <person name="Klenk H.P."/>
            <person name="Mavromatis K."/>
        </authorList>
    </citation>
    <scope>NUCLEOTIDE SEQUENCE [LARGE SCALE GENOMIC DNA]</scope>
    <source>
        <strain evidence="11">ATCC 29530 / DSM 19594 / LMG 11500 / NCIMB 11436 / LSU 4</strain>
    </source>
</reference>
<gene>
    <name evidence="10" type="ordered locus">Runsl_2340</name>
</gene>
<dbReference type="GO" id="GO:0006882">
    <property type="term" value="P:intracellular zinc ion homeostasis"/>
    <property type="evidence" value="ECO:0007669"/>
    <property type="project" value="TreeGrafter"/>
</dbReference>
<organism evidence="10 11">
    <name type="scientific">Runella slithyformis (strain ATCC 29530 / DSM 19594 / LMG 11500 / NCIMB 11436 / LSU 4)</name>
    <dbReference type="NCBI Taxonomy" id="761193"/>
    <lineage>
        <taxon>Bacteria</taxon>
        <taxon>Pseudomonadati</taxon>
        <taxon>Bacteroidota</taxon>
        <taxon>Cytophagia</taxon>
        <taxon>Cytophagales</taxon>
        <taxon>Spirosomataceae</taxon>
        <taxon>Runella</taxon>
    </lineage>
</organism>
<keyword evidence="3" id="KW-0813">Transport</keyword>
<keyword evidence="5 7" id="KW-1133">Transmembrane helix</keyword>
<keyword evidence="11" id="KW-1185">Reference proteome</keyword>
<feature type="transmembrane region" description="Helical" evidence="7">
    <location>
        <begin position="192"/>
        <end position="214"/>
    </location>
</feature>
<protein>
    <submittedName>
        <fullName evidence="10">Cation diffusion facilitator family transporter</fullName>
    </submittedName>
</protein>
<feature type="transmembrane region" description="Helical" evidence="7">
    <location>
        <begin position="53"/>
        <end position="71"/>
    </location>
</feature>
<evidence type="ECO:0000259" key="8">
    <source>
        <dbReference type="Pfam" id="PF01545"/>
    </source>
</evidence>
<dbReference type="InterPro" id="IPR027469">
    <property type="entry name" value="Cation_efflux_TMD_sf"/>
</dbReference>
<reference evidence="11" key="1">
    <citation type="submission" date="2011-06" db="EMBL/GenBank/DDBJ databases">
        <title>The complete genome of chromosome of Runella slithyformis DSM 19594.</title>
        <authorList>
            <consortium name="US DOE Joint Genome Institute (JGI-PGF)"/>
            <person name="Lucas S."/>
            <person name="Han J."/>
            <person name="Lapidus A."/>
            <person name="Bruce D."/>
            <person name="Goodwin L."/>
            <person name="Pitluck S."/>
            <person name="Peters L."/>
            <person name="Kyrpides N."/>
            <person name="Mavromatis K."/>
            <person name="Ivanova N."/>
            <person name="Ovchinnikova G."/>
            <person name="Zhang X."/>
            <person name="Misra M."/>
            <person name="Detter J.C."/>
            <person name="Tapia R."/>
            <person name="Han C."/>
            <person name="Land M."/>
            <person name="Hauser L."/>
            <person name="Markowitz V."/>
            <person name="Cheng J.-F."/>
            <person name="Hugenholtz P."/>
            <person name="Woyke T."/>
            <person name="Wu D."/>
            <person name="Tindall B."/>
            <person name="Faehrich R."/>
            <person name="Brambilla E."/>
            <person name="Klenk H.-P."/>
            <person name="Eisen J.A."/>
        </authorList>
    </citation>
    <scope>NUCLEOTIDE SEQUENCE [LARGE SCALE GENOMIC DNA]</scope>
    <source>
        <strain evidence="11">ATCC 29530 / DSM 19594 / LMG 11500 / NCIMB 11436 / LSU 4</strain>
    </source>
</reference>
<sequence length="342" mass="38588">MANYPKKVVQVSQNSKFRWIILSLSLSIILMVIKFSAYYLTCSNAILSDALESIINVIASGFAFYSIYLSSQPKDTDHPYGHGKIEYFSSGFEGALIIIAGVWIAVEAVQHLLHPQPIQHLDWGLLLILFTVIVNGIVGYYLQKVGKSTRSEALIADGKHLMTDSLSSVLILVGLGLLILTGLQWIDSAASLVLSLVIFYNGFTLIRGSVAALMDQTDPELLERIVNILKNHKRAYWIDVHNMRIQKYGSDLHIDCHLTLPYYWDLRQVHEAVQEFEEALEKDAGGHVEFFIHVDPCLPECCHYCRLADCPVRAEAFRKDIDWSIHNLSKNQKHFVEPEGDS</sequence>
<feature type="transmembrane region" description="Helical" evidence="7">
    <location>
        <begin position="92"/>
        <end position="113"/>
    </location>
</feature>
<dbReference type="NCBIfam" id="TIGR01297">
    <property type="entry name" value="CDF"/>
    <property type="match status" value="1"/>
</dbReference>
<evidence type="ECO:0000259" key="9">
    <source>
        <dbReference type="Pfam" id="PF16916"/>
    </source>
</evidence>
<dbReference type="AlphaFoldDB" id="A0A7U3ZK79"/>
<dbReference type="Pfam" id="PF01545">
    <property type="entry name" value="Cation_efflux"/>
    <property type="match status" value="1"/>
</dbReference>
<feature type="transmembrane region" description="Helical" evidence="7">
    <location>
        <begin position="125"/>
        <end position="142"/>
    </location>
</feature>
<dbReference type="InterPro" id="IPR002524">
    <property type="entry name" value="Cation_efflux"/>
</dbReference>
<dbReference type="Pfam" id="PF16916">
    <property type="entry name" value="ZT_dimer"/>
    <property type="match status" value="1"/>
</dbReference>
<keyword evidence="6 7" id="KW-0472">Membrane</keyword>
<dbReference type="PANTHER" id="PTHR43840">
    <property type="entry name" value="MITOCHONDRIAL METAL TRANSPORTER 1-RELATED"/>
    <property type="match status" value="1"/>
</dbReference>
<dbReference type="GO" id="GO:0015086">
    <property type="term" value="F:cadmium ion transmembrane transporter activity"/>
    <property type="evidence" value="ECO:0007669"/>
    <property type="project" value="TreeGrafter"/>
</dbReference>
<feature type="transmembrane region" description="Helical" evidence="7">
    <location>
        <begin position="20"/>
        <end position="41"/>
    </location>
</feature>
<feature type="transmembrane region" description="Helical" evidence="7">
    <location>
        <begin position="163"/>
        <end position="186"/>
    </location>
</feature>
<dbReference type="SUPFAM" id="SSF161111">
    <property type="entry name" value="Cation efflux protein transmembrane domain-like"/>
    <property type="match status" value="1"/>
</dbReference>
<dbReference type="GO" id="GO:0015093">
    <property type="term" value="F:ferrous iron transmembrane transporter activity"/>
    <property type="evidence" value="ECO:0007669"/>
    <property type="project" value="TreeGrafter"/>
</dbReference>
<dbReference type="Gene3D" id="3.30.70.1350">
    <property type="entry name" value="Cation efflux protein, cytoplasmic domain"/>
    <property type="match status" value="1"/>
</dbReference>
<dbReference type="GO" id="GO:0005886">
    <property type="term" value="C:plasma membrane"/>
    <property type="evidence" value="ECO:0007669"/>
    <property type="project" value="TreeGrafter"/>
</dbReference>
<dbReference type="Proteomes" id="UP000000493">
    <property type="component" value="Chromosome"/>
</dbReference>
<evidence type="ECO:0000256" key="2">
    <source>
        <dbReference type="ARBA" id="ARBA00008114"/>
    </source>
</evidence>
<proteinExistence type="inferred from homology"/>
<dbReference type="SUPFAM" id="SSF160240">
    <property type="entry name" value="Cation efflux protein cytoplasmic domain-like"/>
    <property type="match status" value="1"/>
</dbReference>
<dbReference type="Gene3D" id="1.20.1510.10">
    <property type="entry name" value="Cation efflux protein transmembrane domain"/>
    <property type="match status" value="1"/>
</dbReference>
<name>A0A7U3ZK79_RUNSL</name>
<comment type="subcellular location">
    <subcellularLocation>
        <location evidence="1">Membrane</location>
        <topology evidence="1">Multi-pass membrane protein</topology>
    </subcellularLocation>
</comment>
<dbReference type="InterPro" id="IPR050291">
    <property type="entry name" value="CDF_Transporter"/>
</dbReference>
<evidence type="ECO:0000256" key="4">
    <source>
        <dbReference type="ARBA" id="ARBA00022692"/>
    </source>
</evidence>
<evidence type="ECO:0000256" key="1">
    <source>
        <dbReference type="ARBA" id="ARBA00004141"/>
    </source>
</evidence>
<evidence type="ECO:0000256" key="5">
    <source>
        <dbReference type="ARBA" id="ARBA00022989"/>
    </source>
</evidence>
<dbReference type="GO" id="GO:0015341">
    <property type="term" value="F:zinc efflux antiporter activity"/>
    <property type="evidence" value="ECO:0007669"/>
    <property type="project" value="TreeGrafter"/>
</dbReference>
<dbReference type="EMBL" id="CP002859">
    <property type="protein sequence ID" value="AEI48751.1"/>
    <property type="molecule type" value="Genomic_DNA"/>
</dbReference>
<evidence type="ECO:0000313" key="10">
    <source>
        <dbReference type="EMBL" id="AEI48751.1"/>
    </source>
</evidence>
<dbReference type="PANTHER" id="PTHR43840:SF15">
    <property type="entry name" value="MITOCHONDRIAL METAL TRANSPORTER 1-RELATED"/>
    <property type="match status" value="1"/>
</dbReference>
<evidence type="ECO:0000256" key="3">
    <source>
        <dbReference type="ARBA" id="ARBA00022448"/>
    </source>
</evidence>
<evidence type="ECO:0000256" key="6">
    <source>
        <dbReference type="ARBA" id="ARBA00023136"/>
    </source>
</evidence>